<dbReference type="InterPro" id="IPR029526">
    <property type="entry name" value="PGBD"/>
</dbReference>
<reference evidence="3 4" key="1">
    <citation type="journal article" date="2017" name="Genome Biol. Evol.">
        <title>Phytophthora megakarya and P. palmivora, closely related causal agents of cacao black pod rot, underwent increases in genome sizes and gene numbers by different mechanisms.</title>
        <authorList>
            <person name="Ali S.S."/>
            <person name="Shao J."/>
            <person name="Lary D.J."/>
            <person name="Kronmiller B."/>
            <person name="Shen D."/>
            <person name="Strem M.D."/>
            <person name="Amoako-Attah I."/>
            <person name="Akrofi A.Y."/>
            <person name="Begoude B.A."/>
            <person name="Ten Hoopen G.M."/>
            <person name="Coulibaly K."/>
            <person name="Kebe B.I."/>
            <person name="Melnick R.L."/>
            <person name="Guiltinan M.J."/>
            <person name="Tyler B.M."/>
            <person name="Meinhardt L.W."/>
            <person name="Bailey B.A."/>
        </authorList>
    </citation>
    <scope>NUCLEOTIDE SEQUENCE [LARGE SCALE GENOMIC DNA]</scope>
    <source>
        <strain evidence="4">sbr112.9</strain>
    </source>
</reference>
<dbReference type="OrthoDB" id="117873at2759"/>
<feature type="domain" description="PiggyBac transposable element-derived protein" evidence="2">
    <location>
        <begin position="313"/>
        <end position="714"/>
    </location>
</feature>
<gene>
    <name evidence="3" type="ORF">PHPALM_10069</name>
</gene>
<evidence type="ECO:0000259" key="2">
    <source>
        <dbReference type="Pfam" id="PF13843"/>
    </source>
</evidence>
<dbReference type="AlphaFoldDB" id="A0A2P4Y5P6"/>
<feature type="region of interest" description="Disordered" evidence="1">
    <location>
        <begin position="89"/>
        <end position="156"/>
    </location>
</feature>
<accession>A0A2P4Y5P6</accession>
<protein>
    <recommendedName>
        <fullName evidence="2">PiggyBac transposable element-derived protein domain-containing protein</fullName>
    </recommendedName>
</protein>
<proteinExistence type="predicted"/>
<dbReference type="Pfam" id="PF13843">
    <property type="entry name" value="DDE_Tnp_1_7"/>
    <property type="match status" value="1"/>
</dbReference>
<organism evidence="3 4">
    <name type="scientific">Phytophthora palmivora</name>
    <dbReference type="NCBI Taxonomy" id="4796"/>
    <lineage>
        <taxon>Eukaryota</taxon>
        <taxon>Sar</taxon>
        <taxon>Stramenopiles</taxon>
        <taxon>Oomycota</taxon>
        <taxon>Peronosporomycetes</taxon>
        <taxon>Peronosporales</taxon>
        <taxon>Peronosporaceae</taxon>
        <taxon>Phytophthora</taxon>
    </lineage>
</organism>
<comment type="caution">
    <text evidence="3">The sequence shown here is derived from an EMBL/GenBank/DDBJ whole genome shotgun (WGS) entry which is preliminary data.</text>
</comment>
<evidence type="ECO:0000313" key="4">
    <source>
        <dbReference type="Proteomes" id="UP000237271"/>
    </source>
</evidence>
<feature type="region of interest" description="Disordered" evidence="1">
    <location>
        <begin position="229"/>
        <end position="258"/>
    </location>
</feature>
<dbReference type="EMBL" id="NCKW01005282">
    <property type="protein sequence ID" value="POM73114.1"/>
    <property type="molecule type" value="Genomic_DNA"/>
</dbReference>
<evidence type="ECO:0000313" key="3">
    <source>
        <dbReference type="EMBL" id="POM73114.1"/>
    </source>
</evidence>
<evidence type="ECO:0000256" key="1">
    <source>
        <dbReference type="SAM" id="MobiDB-lite"/>
    </source>
</evidence>
<keyword evidence="4" id="KW-1185">Reference proteome</keyword>
<dbReference type="PANTHER" id="PTHR46599">
    <property type="entry name" value="PIGGYBAC TRANSPOSABLE ELEMENT-DERIVED PROTEIN 4"/>
    <property type="match status" value="1"/>
</dbReference>
<feature type="compositionally biased region" description="Acidic residues" evidence="1">
    <location>
        <begin position="233"/>
        <end position="258"/>
    </location>
</feature>
<name>A0A2P4Y5P6_9STRA</name>
<dbReference type="PANTHER" id="PTHR46599:SF3">
    <property type="entry name" value="PIGGYBAC TRANSPOSABLE ELEMENT-DERIVED PROTEIN 4"/>
    <property type="match status" value="1"/>
</dbReference>
<dbReference type="Proteomes" id="UP000237271">
    <property type="component" value="Unassembled WGS sequence"/>
</dbReference>
<feature type="compositionally biased region" description="Acidic residues" evidence="1">
    <location>
        <begin position="142"/>
        <end position="156"/>
    </location>
</feature>
<sequence length="880" mass="99859">MRGYALATEKTLAQIWSELTKKGWSFRKSLGLSDDRRYLPPGGSLKGKEGVDYFLGDSSLMSYCRRQGWLAFDPLPSAPHPAAAEAAKKLAAKRPASSISKHPPRKRAAVGKARATTPVRTDAAAVPDSTETIPDRSGDVIPELEDSDPDATDEPIPEVTTTCAEVGVGAGTTGTRSLLDAFDSDDFLDALREDRLFGPLESDDLNVGEDDWLLGLDSDLDGDEESILHDEESNADLEESDTESVEDDTEVPLDEADDDPVTFRLAAADLNRLQDEEWDYFDERHNGQVQVDAAPLYDGRSGPTKAALAYAENPLAIFYFFLPKELWRRIAAETNKYRLDSMDEVAQGMRRRAREKRLTSPTTTVLSVEEYRAKLGRKNGIQPHEIVRFIGLLVARALEPRRESLSRHWITRTEGALSRGTFGQLLSRDRFQDIVRYLHFNDNDLQGASGDRAFKIRPVVQALQKTFFRGYRLGARISFDEGMVPMRHRRNPMRQYLANKPNKWGTKFYMTCCAETAYCSRIDIYCGKADKDETTVAQKAVVMNVRHVLQGQPAQRLICTDNYYTSIPLSHKLLDMGHMHVGTIRSDRKGWCKELEFKQKRRPQSMPRGTFRIAQWRTHPEFIALNWMDNKPVRFLATGCSTQLTTVNRREPGGAVSRVPCPRLVKDYHEAMGGVDVHDQLRLQRYSIQRAVRMRKYYKTLFIGLVDIAMVNAFIVHKLAMRKLQKPVPTHAVFMRRLHADLLGQTSDDFAHGNDMEELVTRPLPRQPHTLQKLEEKNKAKTKNRQWLCKVCSAYAGPGVRSFETSYFCAACSRAKRGRVSLCNKARRLDHGSSLTCDQVWHQSWRNGTAIPPEYQDKIRFIEKRRPEVCESDSESYESK</sequence>